<dbReference type="Proteomes" id="UP001600165">
    <property type="component" value="Unassembled WGS sequence"/>
</dbReference>
<keyword evidence="8" id="KW-1185">Reference proteome</keyword>
<keyword evidence="3" id="KW-0238">DNA-binding</keyword>
<proteinExistence type="predicted"/>
<evidence type="ECO:0000256" key="4">
    <source>
        <dbReference type="ARBA" id="ARBA00023163"/>
    </source>
</evidence>
<dbReference type="PANTHER" id="PTHR30204">
    <property type="entry name" value="REDOX-CYCLING DRUG-SENSING TRANSCRIPTIONAL ACTIVATOR SOXR"/>
    <property type="match status" value="1"/>
</dbReference>
<evidence type="ECO:0000256" key="5">
    <source>
        <dbReference type="SAM" id="Coils"/>
    </source>
</evidence>
<dbReference type="PANTHER" id="PTHR30204:SF69">
    <property type="entry name" value="MERR-FAMILY TRANSCRIPTIONAL REGULATOR"/>
    <property type="match status" value="1"/>
</dbReference>
<dbReference type="EMBL" id="JBHZOL010000085">
    <property type="protein sequence ID" value="MFE4107354.1"/>
    <property type="molecule type" value="Genomic_DNA"/>
</dbReference>
<evidence type="ECO:0000256" key="1">
    <source>
        <dbReference type="ARBA" id="ARBA00022491"/>
    </source>
</evidence>
<evidence type="ECO:0000256" key="3">
    <source>
        <dbReference type="ARBA" id="ARBA00023125"/>
    </source>
</evidence>
<keyword evidence="2" id="KW-0805">Transcription regulation</keyword>
<gene>
    <name evidence="7" type="ORF">ACFVKH_13765</name>
</gene>
<keyword evidence="4" id="KW-0804">Transcription</keyword>
<dbReference type="Gene3D" id="1.10.1660.10">
    <property type="match status" value="1"/>
</dbReference>
<reference evidence="7 8" key="1">
    <citation type="submission" date="2024-10" db="EMBL/GenBank/DDBJ databases">
        <authorList>
            <person name="Ratan Roy A."/>
            <person name="Morales Sandoval P.H."/>
            <person name="De Los Santos Villalobos S."/>
            <person name="Chakraborty S."/>
            <person name="Mukherjee J."/>
        </authorList>
    </citation>
    <scope>NUCLEOTIDE SEQUENCE [LARGE SCALE GENOMIC DNA]</scope>
    <source>
        <strain evidence="7 8">S1</strain>
    </source>
</reference>
<dbReference type="SUPFAM" id="SSF46955">
    <property type="entry name" value="Putative DNA-binding domain"/>
    <property type="match status" value="1"/>
</dbReference>
<comment type="caution">
    <text evidence="7">The sequence shown here is derived from an EMBL/GenBank/DDBJ whole genome shotgun (WGS) entry which is preliminary data.</text>
</comment>
<evidence type="ECO:0000259" key="6">
    <source>
        <dbReference type="PROSITE" id="PS50937"/>
    </source>
</evidence>
<dbReference type="PROSITE" id="PS50937">
    <property type="entry name" value="HTH_MERR_2"/>
    <property type="match status" value="1"/>
</dbReference>
<name>A0ABW6IH58_9CYAN</name>
<dbReference type="InterPro" id="IPR000551">
    <property type="entry name" value="MerR-type_HTH_dom"/>
</dbReference>
<organism evidence="7 8">
    <name type="scientific">Almyronema epifaneia S1</name>
    <dbReference type="NCBI Taxonomy" id="2991925"/>
    <lineage>
        <taxon>Bacteria</taxon>
        <taxon>Bacillati</taxon>
        <taxon>Cyanobacteriota</taxon>
        <taxon>Cyanophyceae</taxon>
        <taxon>Nodosilineales</taxon>
        <taxon>Nodosilineaceae</taxon>
        <taxon>Almyronema</taxon>
        <taxon>Almyronema epifaneia</taxon>
    </lineage>
</organism>
<accession>A0ABW6IH58</accession>
<keyword evidence="5" id="KW-0175">Coiled coil</keyword>
<dbReference type="SMART" id="SM00422">
    <property type="entry name" value="HTH_MERR"/>
    <property type="match status" value="1"/>
</dbReference>
<evidence type="ECO:0000313" key="7">
    <source>
        <dbReference type="EMBL" id="MFE4107354.1"/>
    </source>
</evidence>
<feature type="coiled-coil region" evidence="5">
    <location>
        <begin position="80"/>
        <end position="114"/>
    </location>
</feature>
<feature type="domain" description="HTH merR-type" evidence="6">
    <location>
        <begin position="1"/>
        <end position="70"/>
    </location>
</feature>
<dbReference type="InterPro" id="IPR009061">
    <property type="entry name" value="DNA-bd_dom_put_sf"/>
</dbReference>
<evidence type="ECO:0000256" key="2">
    <source>
        <dbReference type="ARBA" id="ARBA00023015"/>
    </source>
</evidence>
<dbReference type="Pfam" id="PF13411">
    <property type="entry name" value="MerR_1"/>
    <property type="match status" value="1"/>
</dbReference>
<sequence length="115" mass="13276">MLISELSQKTGASKDTIRFYEKVGLLGATIVRGENNYRHYDNEAVDRMAFIRQGKALGFTLSEIKKAIDEWNTLSPREKIQITRSKLEEVDEKIKQLQAEKSHLTKKLKRLKNTP</sequence>
<keyword evidence="1" id="KW-0678">Repressor</keyword>
<evidence type="ECO:0000313" key="8">
    <source>
        <dbReference type="Proteomes" id="UP001600165"/>
    </source>
</evidence>
<protein>
    <submittedName>
        <fullName evidence="7">MerR family transcriptional regulator</fullName>
    </submittedName>
</protein>
<dbReference type="InterPro" id="IPR047057">
    <property type="entry name" value="MerR_fam"/>
</dbReference>
<dbReference type="RefSeq" id="WP_377965982.1">
    <property type="nucleotide sequence ID" value="NZ_JBHZOL010000085.1"/>
</dbReference>